<dbReference type="AlphaFoldDB" id="M9LWF6"/>
<dbReference type="InterPro" id="IPR036047">
    <property type="entry name" value="F-box-like_dom_sf"/>
</dbReference>
<accession>M9LWF6</accession>
<dbReference type="EMBL" id="DF196778">
    <property type="protein sequence ID" value="GAC74624.1"/>
    <property type="molecule type" value="Genomic_DNA"/>
</dbReference>
<dbReference type="InterPro" id="IPR011722">
    <property type="entry name" value="Hemimethylated_DNA-bd_dom"/>
</dbReference>
<dbReference type="SMART" id="SM00992">
    <property type="entry name" value="YccV-like"/>
    <property type="match status" value="1"/>
</dbReference>
<evidence type="ECO:0000313" key="4">
    <source>
        <dbReference type="Proteomes" id="UP000011976"/>
    </source>
</evidence>
<dbReference type="SUPFAM" id="SSF81383">
    <property type="entry name" value="F-box domain"/>
    <property type="match status" value="1"/>
</dbReference>
<evidence type="ECO:0000313" key="3">
    <source>
        <dbReference type="EMBL" id="GAC74624.1"/>
    </source>
</evidence>
<feature type="compositionally biased region" description="Basic and acidic residues" evidence="1">
    <location>
        <begin position="723"/>
        <end position="736"/>
    </location>
</feature>
<dbReference type="Pfam" id="PF08755">
    <property type="entry name" value="YccV-like"/>
    <property type="match status" value="1"/>
</dbReference>
<dbReference type="OrthoDB" id="28868at2759"/>
<feature type="compositionally biased region" description="Basic and acidic residues" evidence="1">
    <location>
        <begin position="967"/>
        <end position="987"/>
    </location>
</feature>
<gene>
    <name evidence="3" type="ORF">PANT_12c00062</name>
</gene>
<evidence type="ECO:0000259" key="2">
    <source>
        <dbReference type="PROSITE" id="PS50181"/>
    </source>
</evidence>
<reference evidence="4" key="1">
    <citation type="journal article" date="2013" name="Genome Announc.">
        <title>Genome sequence of the basidiomycetous yeast Pseudozyma antarctica T-34, a producer of the glycolipid biosurfactants mannosylerythritol lipids.</title>
        <authorList>
            <person name="Morita T."/>
            <person name="Koike H."/>
            <person name="Koyama Y."/>
            <person name="Hagiwara H."/>
            <person name="Ito E."/>
            <person name="Fukuoka T."/>
            <person name="Imura T."/>
            <person name="Machida M."/>
            <person name="Kitamoto D."/>
        </authorList>
    </citation>
    <scope>NUCLEOTIDE SEQUENCE [LARGE SCALE GENOMIC DNA]</scope>
    <source>
        <strain evidence="4">T-34</strain>
    </source>
</reference>
<proteinExistence type="predicted"/>
<dbReference type="PANTHER" id="PTHR31350">
    <property type="entry name" value="SI:DKEY-261L7.2"/>
    <property type="match status" value="1"/>
</dbReference>
<dbReference type="InterPro" id="IPR001810">
    <property type="entry name" value="F-box_dom"/>
</dbReference>
<dbReference type="SUPFAM" id="SSF141255">
    <property type="entry name" value="YccV-like"/>
    <property type="match status" value="1"/>
</dbReference>
<dbReference type="STRING" id="1151754.M9LWF6"/>
<dbReference type="InterPro" id="IPR032698">
    <property type="entry name" value="SirB1_N"/>
</dbReference>
<feature type="region of interest" description="Disordered" evidence="1">
    <location>
        <begin position="762"/>
        <end position="800"/>
    </location>
</feature>
<dbReference type="Gene3D" id="2.30.30.390">
    <property type="entry name" value="Hemimethylated DNA-binding domain"/>
    <property type="match status" value="1"/>
</dbReference>
<organism evidence="3 4">
    <name type="scientific">Pseudozyma antarctica (strain T-34)</name>
    <name type="common">Yeast</name>
    <name type="synonym">Candida antarctica</name>
    <dbReference type="NCBI Taxonomy" id="1151754"/>
    <lineage>
        <taxon>Eukaryota</taxon>
        <taxon>Fungi</taxon>
        <taxon>Dikarya</taxon>
        <taxon>Basidiomycota</taxon>
        <taxon>Ustilaginomycotina</taxon>
        <taxon>Ustilaginomycetes</taxon>
        <taxon>Ustilaginales</taxon>
        <taxon>Ustilaginaceae</taxon>
        <taxon>Moesziomyces</taxon>
    </lineage>
</organism>
<dbReference type="Pfam" id="PF13369">
    <property type="entry name" value="Transglut_core2"/>
    <property type="match status" value="1"/>
</dbReference>
<feature type="region of interest" description="Disordered" evidence="1">
    <location>
        <begin position="705"/>
        <end position="740"/>
    </location>
</feature>
<dbReference type="PANTHER" id="PTHR31350:SF27">
    <property type="entry name" value="HEMIMETHYLATED DNA-BINDING DOMAIN-CONTAINING PROTEIN"/>
    <property type="match status" value="1"/>
</dbReference>
<dbReference type="Proteomes" id="UP000011976">
    <property type="component" value="Unassembled WGS sequence"/>
</dbReference>
<dbReference type="InterPro" id="IPR036623">
    <property type="entry name" value="Hemimethylated_DNA-bd_sf"/>
</dbReference>
<dbReference type="Gene3D" id="1.20.1280.50">
    <property type="match status" value="1"/>
</dbReference>
<feature type="region of interest" description="Disordered" evidence="1">
    <location>
        <begin position="959"/>
        <end position="987"/>
    </location>
</feature>
<evidence type="ECO:0000256" key="1">
    <source>
        <dbReference type="SAM" id="MobiDB-lite"/>
    </source>
</evidence>
<name>M9LWF6_PSEA3</name>
<sequence>MTAVLPDEVVYHIFSFLDSRSLGNALQCSTTFYRIATAPALWEIPYAIRWSTGDAEREEKRQTARWRQSRRIEQLEAHARRARLEKAQPSHPPTDPPFRYLRLDSKHAHLDESPQTGSAAGHPDFYRLFIERIAIDQQVLDTLYQQVEATHARIPAVTSLARRFGNDAKDILTAVVEAQVSYPSGSTHGLPASPTRTASTDFRIKAYQAHLPTTLGSDTHHLVILHHAREILEHLQRRQAMHKIDQLARMAHDTPEPRLEPSISAGRFVPSDTEAAVSLLTMFRGGDAAYVEAQLDELAAACDLYLQERFPDPSTLATSGPDAVAAAKDMALAICDFLADHGFRGARDSLFTDLDNHFLHHCFTTNRETLPLSLTLIFCGVATRLGLRASLCNFPMRILAFVMVDTSAPLPRPDETLASVQHDMFWLDVTEHTTVAYNAHGPTPTDAFARQQSWLDQRPAVLDRDDLTNWIGRIGVPPSDDFWRPASPDVMVQRAARNILNSVQMAQIRPRNLQPGNQARNVIRSIELERRSARLQQQWTHLARVDLAFLSSIYGRTDAHEHDRITKTVVEALEGRIGGAHVPEDETTWSIVRRWRGESMRSLTTSPECWSLPAVPAAQRFRDWMDERAVDNDWTRVQDDLYRRADHWSEHEQQAAKYAAINALLRLNTQVSAREVDWIAAFLQSYFMLDVDVIERDFLGIEHGSNPDAAHDAGEEDDSEGSESSHEASWSRREEQDGGGGIVQNASVRVILRRMLQAVRVKDAQPPRVNRRAGAEARRKRQRRAPSLATGQADALSDVAEGGDEEDLIGYRVGTVFRHHTYRYAGCILGWDPHCAAPEDWIVNMGVDRLPPPRAGSPTASPRQRRGGRHQPFYHSQVADGTRRYVAEVNIERVSGPIWIYGLPDNAAAGIEPEEEARSLGAAVHQMLALRGLGEYFRCFDQQRSILRRNLDCTTMFPDDWSDDDAEQQHPRDDTVETDRLSEDGSW</sequence>
<dbReference type="Pfam" id="PF12937">
    <property type="entry name" value="F-box-like"/>
    <property type="match status" value="1"/>
</dbReference>
<protein>
    <recommendedName>
        <fullName evidence="2">F-box domain-containing protein</fullName>
    </recommendedName>
</protein>
<dbReference type="PROSITE" id="PS50181">
    <property type="entry name" value="FBOX"/>
    <property type="match status" value="1"/>
</dbReference>
<feature type="domain" description="F-box" evidence="2">
    <location>
        <begin position="1"/>
        <end position="45"/>
    </location>
</feature>
<dbReference type="GO" id="GO:0003677">
    <property type="term" value="F:DNA binding"/>
    <property type="evidence" value="ECO:0007669"/>
    <property type="project" value="InterPro"/>
</dbReference>